<organism evidence="1 2">
    <name type="scientific">Cystoisospora suis</name>
    <dbReference type="NCBI Taxonomy" id="483139"/>
    <lineage>
        <taxon>Eukaryota</taxon>
        <taxon>Sar</taxon>
        <taxon>Alveolata</taxon>
        <taxon>Apicomplexa</taxon>
        <taxon>Conoidasida</taxon>
        <taxon>Coccidia</taxon>
        <taxon>Eucoccidiorida</taxon>
        <taxon>Eimeriorina</taxon>
        <taxon>Sarcocystidae</taxon>
        <taxon>Cystoisospora</taxon>
    </lineage>
</organism>
<dbReference type="VEuPathDB" id="ToxoDB:CSUI_010622"/>
<proteinExistence type="predicted"/>
<accession>A0A2C6KGQ7</accession>
<sequence>MDNRLSFGGRHVCKQTRVLRCVLVRFTQCLSGDMIDDRPVLSTVLPVFYCGWMIERVEERREGPLGPE</sequence>
<dbReference type="AlphaFoldDB" id="A0A2C6KGQ7"/>
<reference evidence="1 2" key="1">
    <citation type="journal article" date="2017" name="Int. J. Parasitol.">
        <title>The genome of the protozoan parasite Cystoisospora suis and a reverse vaccinology approach to identify vaccine candidates.</title>
        <authorList>
            <person name="Palmieri N."/>
            <person name="Shrestha A."/>
            <person name="Ruttkowski B."/>
            <person name="Beck T."/>
            <person name="Vogl C."/>
            <person name="Tomley F."/>
            <person name="Blake D.P."/>
            <person name="Joachim A."/>
        </authorList>
    </citation>
    <scope>NUCLEOTIDE SEQUENCE [LARGE SCALE GENOMIC DNA]</scope>
    <source>
        <strain evidence="1 2">Wien I</strain>
    </source>
</reference>
<dbReference type="GeneID" id="94433936"/>
<name>A0A2C6KGQ7_9APIC</name>
<comment type="caution">
    <text evidence="1">The sequence shown here is derived from an EMBL/GenBank/DDBJ whole genome shotgun (WGS) entry which is preliminary data.</text>
</comment>
<evidence type="ECO:0000313" key="1">
    <source>
        <dbReference type="EMBL" id="PHJ15573.1"/>
    </source>
</evidence>
<evidence type="ECO:0000313" key="2">
    <source>
        <dbReference type="Proteomes" id="UP000221165"/>
    </source>
</evidence>
<keyword evidence="2" id="KW-1185">Reference proteome</keyword>
<dbReference type="RefSeq" id="XP_067917305.1">
    <property type="nucleotide sequence ID" value="XM_068070725.1"/>
</dbReference>
<gene>
    <name evidence="1" type="ORF">CSUI_010622</name>
</gene>
<dbReference type="Proteomes" id="UP000221165">
    <property type="component" value="Unassembled WGS sequence"/>
</dbReference>
<protein>
    <submittedName>
        <fullName evidence="1">Uncharacterized protein</fullName>
    </submittedName>
</protein>
<dbReference type="EMBL" id="MIGC01007858">
    <property type="protein sequence ID" value="PHJ15573.1"/>
    <property type="molecule type" value="Genomic_DNA"/>
</dbReference>